<dbReference type="AlphaFoldDB" id="A0AAD5TBC5"/>
<protein>
    <recommendedName>
        <fullName evidence="3">PRP28/DDX23-like helical domain-containing protein</fullName>
    </recommendedName>
</protein>
<comment type="caution">
    <text evidence="4">The sequence shown here is derived from an EMBL/GenBank/DDBJ whole genome shotgun (WGS) entry which is preliminary data.</text>
</comment>
<accession>A0AAD5TBC5</accession>
<keyword evidence="5" id="KW-1185">Reference proteome</keyword>
<dbReference type="InterPro" id="IPR057479">
    <property type="entry name" value="PRP28/DDX23-like_helical"/>
</dbReference>
<feature type="compositionally biased region" description="Basic and acidic residues" evidence="2">
    <location>
        <begin position="203"/>
        <end position="213"/>
    </location>
</feature>
<organism evidence="4 5">
    <name type="scientific">Physocladia obscura</name>
    <dbReference type="NCBI Taxonomy" id="109957"/>
    <lineage>
        <taxon>Eukaryota</taxon>
        <taxon>Fungi</taxon>
        <taxon>Fungi incertae sedis</taxon>
        <taxon>Chytridiomycota</taxon>
        <taxon>Chytridiomycota incertae sedis</taxon>
        <taxon>Chytridiomycetes</taxon>
        <taxon>Chytridiales</taxon>
        <taxon>Chytriomycetaceae</taxon>
        <taxon>Physocladia</taxon>
    </lineage>
</organism>
<evidence type="ECO:0000313" key="5">
    <source>
        <dbReference type="Proteomes" id="UP001211907"/>
    </source>
</evidence>
<sequence length="341" mass="40423">MNVANGRERERDRDRDRERERERERERDRDWDRERNRPNYLPASTSSASGRDRERERERERDRDRDMRRDRDYRDGRDRDRDRERERDRDRDTGPKDRERERERESERDKLAGSVSTSSVTEDAPPNTKRVPLSLDELVAAKKSEQDEKPVFMSKEERASLALERRMAEVEAKRAIQDAQRAATSALYSSANNPKNNPPPPPSRHDTSRHDPFNRPPELINRSSRNHPPPSLSDAPSRKKSTIDEIGEKELQAIRERYMGADKKKRKIRKMNEKKFVFDWGADEDTAVDVNPIYANRHDVQLFGRGHIAGIDLKDQMKKRSAFYDKLLEGRRTEEEHERQR</sequence>
<feature type="compositionally biased region" description="Basic and acidic residues" evidence="2">
    <location>
        <begin position="1"/>
        <end position="37"/>
    </location>
</feature>
<evidence type="ECO:0000313" key="4">
    <source>
        <dbReference type="EMBL" id="KAJ3139704.1"/>
    </source>
</evidence>
<gene>
    <name evidence="4" type="ORF">HK100_011403</name>
</gene>
<dbReference type="Proteomes" id="UP001211907">
    <property type="component" value="Unassembled WGS sequence"/>
</dbReference>
<dbReference type="Pfam" id="PF25430">
    <property type="entry name" value="DDX23"/>
    <property type="match status" value="1"/>
</dbReference>
<evidence type="ECO:0000256" key="2">
    <source>
        <dbReference type="SAM" id="MobiDB-lite"/>
    </source>
</evidence>
<evidence type="ECO:0000259" key="3">
    <source>
        <dbReference type="Pfam" id="PF25430"/>
    </source>
</evidence>
<evidence type="ECO:0000256" key="1">
    <source>
        <dbReference type="ARBA" id="ARBA00047984"/>
    </source>
</evidence>
<feature type="compositionally biased region" description="Basic and acidic residues" evidence="2">
    <location>
        <begin position="139"/>
        <end position="176"/>
    </location>
</feature>
<dbReference type="EMBL" id="JADGJH010000070">
    <property type="protein sequence ID" value="KAJ3139704.1"/>
    <property type="molecule type" value="Genomic_DNA"/>
</dbReference>
<feature type="region of interest" description="Disordered" evidence="2">
    <location>
        <begin position="1"/>
        <end position="248"/>
    </location>
</feature>
<feature type="compositionally biased region" description="Basic and acidic residues" evidence="2">
    <location>
        <begin position="50"/>
        <end position="111"/>
    </location>
</feature>
<feature type="compositionally biased region" description="Polar residues" evidence="2">
    <location>
        <begin position="182"/>
        <end position="191"/>
    </location>
</feature>
<name>A0AAD5TBC5_9FUNG</name>
<comment type="catalytic activity">
    <reaction evidence="1">
        <text>ATP + H2O = ADP + phosphate + H(+)</text>
        <dbReference type="Rhea" id="RHEA:13065"/>
        <dbReference type="ChEBI" id="CHEBI:15377"/>
        <dbReference type="ChEBI" id="CHEBI:15378"/>
        <dbReference type="ChEBI" id="CHEBI:30616"/>
        <dbReference type="ChEBI" id="CHEBI:43474"/>
        <dbReference type="ChEBI" id="CHEBI:456216"/>
        <dbReference type="EC" id="3.6.4.13"/>
    </reaction>
</comment>
<proteinExistence type="predicted"/>
<feature type="domain" description="PRP28/DDX23-like helical" evidence="3">
    <location>
        <begin position="276"/>
        <end position="341"/>
    </location>
</feature>
<dbReference type="GO" id="GO:0003724">
    <property type="term" value="F:RNA helicase activity"/>
    <property type="evidence" value="ECO:0007669"/>
    <property type="project" value="UniProtKB-EC"/>
</dbReference>
<reference evidence="4" key="1">
    <citation type="submission" date="2020-05" db="EMBL/GenBank/DDBJ databases">
        <title>Phylogenomic resolution of chytrid fungi.</title>
        <authorList>
            <person name="Stajich J.E."/>
            <person name="Amses K."/>
            <person name="Simmons R."/>
            <person name="Seto K."/>
            <person name="Myers J."/>
            <person name="Bonds A."/>
            <person name="Quandt C.A."/>
            <person name="Barry K."/>
            <person name="Liu P."/>
            <person name="Grigoriev I."/>
            <person name="Longcore J.E."/>
            <person name="James T.Y."/>
        </authorList>
    </citation>
    <scope>NUCLEOTIDE SEQUENCE</scope>
    <source>
        <strain evidence="4">JEL0513</strain>
    </source>
</reference>